<sequence>MRRPFTPYLSRRHVDQSGRQQGVTVIQGCYADRSTAAMRWSVPVCTSLRAQSSSSLQVPRMGVSGQSPFFLLGYYPSLSAHKLEMTTLSTLTCHLPPLSLFFRTQGAGHLGIGGEPSSVFSTTVIRQVQAQYRHVVLSSYIQLIGPRFLASLDSAAYTTPVSFLPSSPARWGVWPGQFSVLRLQGPFFHIDGILQLRAAISIEQRLLFLLSFASHSVSRHILVWTWETDVQPGFL</sequence>
<keyword evidence="2" id="KW-1185">Reference proteome</keyword>
<evidence type="ECO:0000313" key="1">
    <source>
        <dbReference type="EMBL" id="KAK4128985.1"/>
    </source>
</evidence>
<comment type="caution">
    <text evidence="1">The sequence shown here is derived from an EMBL/GenBank/DDBJ whole genome shotgun (WGS) entry which is preliminary data.</text>
</comment>
<name>A0AAN6U9J7_9PEZI</name>
<evidence type="ECO:0000313" key="2">
    <source>
        <dbReference type="Proteomes" id="UP001302602"/>
    </source>
</evidence>
<dbReference type="GeneID" id="87824405"/>
<dbReference type="EMBL" id="MU853223">
    <property type="protein sequence ID" value="KAK4128985.1"/>
    <property type="molecule type" value="Genomic_DNA"/>
</dbReference>
<protein>
    <submittedName>
        <fullName evidence="1">Uncharacterized protein</fullName>
    </submittedName>
</protein>
<organism evidence="1 2">
    <name type="scientific">Parathielavia appendiculata</name>
    <dbReference type="NCBI Taxonomy" id="2587402"/>
    <lineage>
        <taxon>Eukaryota</taxon>
        <taxon>Fungi</taxon>
        <taxon>Dikarya</taxon>
        <taxon>Ascomycota</taxon>
        <taxon>Pezizomycotina</taxon>
        <taxon>Sordariomycetes</taxon>
        <taxon>Sordariomycetidae</taxon>
        <taxon>Sordariales</taxon>
        <taxon>Chaetomiaceae</taxon>
        <taxon>Parathielavia</taxon>
    </lineage>
</organism>
<gene>
    <name evidence="1" type="ORF">N657DRAFT_49222</name>
</gene>
<dbReference type="RefSeq" id="XP_062652756.1">
    <property type="nucleotide sequence ID" value="XM_062787635.1"/>
</dbReference>
<accession>A0AAN6U9J7</accession>
<proteinExistence type="predicted"/>
<reference evidence="1" key="1">
    <citation type="journal article" date="2023" name="Mol. Phylogenet. Evol.">
        <title>Genome-scale phylogeny and comparative genomics of the fungal order Sordariales.</title>
        <authorList>
            <person name="Hensen N."/>
            <person name="Bonometti L."/>
            <person name="Westerberg I."/>
            <person name="Brannstrom I.O."/>
            <person name="Guillou S."/>
            <person name="Cros-Aarteil S."/>
            <person name="Calhoun S."/>
            <person name="Haridas S."/>
            <person name="Kuo A."/>
            <person name="Mondo S."/>
            <person name="Pangilinan J."/>
            <person name="Riley R."/>
            <person name="LaButti K."/>
            <person name="Andreopoulos B."/>
            <person name="Lipzen A."/>
            <person name="Chen C."/>
            <person name="Yan M."/>
            <person name="Daum C."/>
            <person name="Ng V."/>
            <person name="Clum A."/>
            <person name="Steindorff A."/>
            <person name="Ohm R.A."/>
            <person name="Martin F."/>
            <person name="Silar P."/>
            <person name="Natvig D.O."/>
            <person name="Lalanne C."/>
            <person name="Gautier V."/>
            <person name="Ament-Velasquez S.L."/>
            <person name="Kruys A."/>
            <person name="Hutchinson M.I."/>
            <person name="Powell A.J."/>
            <person name="Barry K."/>
            <person name="Miller A.N."/>
            <person name="Grigoriev I.V."/>
            <person name="Debuchy R."/>
            <person name="Gladieux P."/>
            <person name="Hiltunen Thoren M."/>
            <person name="Johannesson H."/>
        </authorList>
    </citation>
    <scope>NUCLEOTIDE SEQUENCE</scope>
    <source>
        <strain evidence="1">CBS 731.68</strain>
    </source>
</reference>
<dbReference type="Proteomes" id="UP001302602">
    <property type="component" value="Unassembled WGS sequence"/>
</dbReference>
<dbReference type="AlphaFoldDB" id="A0AAN6U9J7"/>
<reference evidence="1" key="2">
    <citation type="submission" date="2023-05" db="EMBL/GenBank/DDBJ databases">
        <authorList>
            <consortium name="Lawrence Berkeley National Laboratory"/>
            <person name="Steindorff A."/>
            <person name="Hensen N."/>
            <person name="Bonometti L."/>
            <person name="Westerberg I."/>
            <person name="Brannstrom I.O."/>
            <person name="Guillou S."/>
            <person name="Cros-Aarteil S."/>
            <person name="Calhoun S."/>
            <person name="Haridas S."/>
            <person name="Kuo A."/>
            <person name="Mondo S."/>
            <person name="Pangilinan J."/>
            <person name="Riley R."/>
            <person name="Labutti K."/>
            <person name="Andreopoulos B."/>
            <person name="Lipzen A."/>
            <person name="Chen C."/>
            <person name="Yanf M."/>
            <person name="Daum C."/>
            <person name="Ng V."/>
            <person name="Clum A."/>
            <person name="Ohm R."/>
            <person name="Martin F."/>
            <person name="Silar P."/>
            <person name="Natvig D."/>
            <person name="Lalanne C."/>
            <person name="Gautier V."/>
            <person name="Ament-Velasquez S.L."/>
            <person name="Kruys A."/>
            <person name="Hutchinson M.I."/>
            <person name="Powell A.J."/>
            <person name="Barry K."/>
            <person name="Miller A.N."/>
            <person name="Grigoriev I.V."/>
            <person name="Debuchy R."/>
            <person name="Gladieux P."/>
            <person name="Thoren M.H."/>
            <person name="Johannesson H."/>
        </authorList>
    </citation>
    <scope>NUCLEOTIDE SEQUENCE</scope>
    <source>
        <strain evidence="1">CBS 731.68</strain>
    </source>
</reference>